<feature type="transmembrane region" description="Helical" evidence="9">
    <location>
        <begin position="219"/>
        <end position="239"/>
    </location>
</feature>
<evidence type="ECO:0000256" key="5">
    <source>
        <dbReference type="ARBA" id="ARBA00022519"/>
    </source>
</evidence>
<feature type="transmembrane region" description="Helical" evidence="9">
    <location>
        <begin position="48"/>
        <end position="71"/>
    </location>
</feature>
<evidence type="ECO:0000256" key="6">
    <source>
        <dbReference type="ARBA" id="ARBA00022692"/>
    </source>
</evidence>
<evidence type="ECO:0000256" key="4">
    <source>
        <dbReference type="ARBA" id="ARBA00022475"/>
    </source>
</evidence>
<feature type="transmembrane region" description="Helical" evidence="9">
    <location>
        <begin position="251"/>
        <end position="268"/>
    </location>
</feature>
<dbReference type="Proteomes" id="UP000295565">
    <property type="component" value="Unassembled WGS sequence"/>
</dbReference>
<comment type="subcellular location">
    <subcellularLocation>
        <location evidence="1">Cell inner membrane</location>
        <topology evidence="1">Multi-pass membrane protein</topology>
    </subcellularLocation>
</comment>
<evidence type="ECO:0000256" key="1">
    <source>
        <dbReference type="ARBA" id="ARBA00004429"/>
    </source>
</evidence>
<dbReference type="InterPro" id="IPR001851">
    <property type="entry name" value="ABC_transp_permease"/>
</dbReference>
<dbReference type="RefSeq" id="WP_131911913.1">
    <property type="nucleotide sequence ID" value="NZ_OU594967.1"/>
</dbReference>
<feature type="transmembrane region" description="Helical" evidence="9">
    <location>
        <begin position="123"/>
        <end position="141"/>
    </location>
</feature>
<dbReference type="GO" id="GO:0022857">
    <property type="term" value="F:transmembrane transporter activity"/>
    <property type="evidence" value="ECO:0007669"/>
    <property type="project" value="InterPro"/>
</dbReference>
<evidence type="ECO:0000256" key="7">
    <source>
        <dbReference type="ARBA" id="ARBA00022989"/>
    </source>
</evidence>
<keyword evidence="6 9" id="KW-0812">Transmembrane</keyword>
<accession>A0A4R1K4W6</accession>
<dbReference type="OrthoDB" id="8843934at2"/>
<evidence type="ECO:0000256" key="9">
    <source>
        <dbReference type="SAM" id="Phobius"/>
    </source>
</evidence>
<keyword evidence="4" id="KW-1003">Cell membrane</keyword>
<keyword evidence="11" id="KW-1185">Reference proteome</keyword>
<keyword evidence="3" id="KW-0813">Transport</keyword>
<proteinExistence type="inferred from homology"/>
<keyword evidence="8 9" id="KW-0472">Membrane</keyword>
<name>A0A4R1K4W6_9GAMM</name>
<evidence type="ECO:0000256" key="3">
    <source>
        <dbReference type="ARBA" id="ARBA00022448"/>
    </source>
</evidence>
<dbReference type="GO" id="GO:0005886">
    <property type="term" value="C:plasma membrane"/>
    <property type="evidence" value="ECO:0007669"/>
    <property type="project" value="UniProtKB-SubCell"/>
</dbReference>
<feature type="transmembrane region" description="Helical" evidence="9">
    <location>
        <begin position="275"/>
        <end position="294"/>
    </location>
</feature>
<dbReference type="EMBL" id="SMGD01000011">
    <property type="protein sequence ID" value="TCK58977.1"/>
    <property type="molecule type" value="Genomic_DNA"/>
</dbReference>
<protein>
    <submittedName>
        <fullName evidence="10">Monosaccharide ABC transporter membrane protein (CUT2 family)</fullName>
    </submittedName>
</protein>
<dbReference type="AlphaFoldDB" id="A0A4R1K4W6"/>
<dbReference type="Pfam" id="PF02653">
    <property type="entry name" value="BPD_transp_2"/>
    <property type="match status" value="1"/>
</dbReference>
<evidence type="ECO:0000313" key="10">
    <source>
        <dbReference type="EMBL" id="TCK58977.1"/>
    </source>
</evidence>
<feature type="transmembrane region" description="Helical" evidence="9">
    <location>
        <begin position="300"/>
        <end position="319"/>
    </location>
</feature>
<feature type="transmembrane region" description="Helical" evidence="9">
    <location>
        <begin position="91"/>
        <end position="116"/>
    </location>
</feature>
<evidence type="ECO:0000313" key="11">
    <source>
        <dbReference type="Proteomes" id="UP000295565"/>
    </source>
</evidence>
<dbReference type="PANTHER" id="PTHR32196:SF21">
    <property type="entry name" value="ABC TRANSPORTER PERMEASE PROTEIN YPHD-RELATED"/>
    <property type="match status" value="1"/>
</dbReference>
<reference evidence="10 11" key="1">
    <citation type="submission" date="2019-03" db="EMBL/GenBank/DDBJ databases">
        <title>Genomic Encyclopedia of Type Strains, Phase IV (KMG-IV): sequencing the most valuable type-strain genomes for metagenomic binning, comparative biology and taxonomic classification.</title>
        <authorList>
            <person name="Goeker M."/>
        </authorList>
    </citation>
    <scope>NUCLEOTIDE SEQUENCE [LARGE SCALE GENOMIC DNA]</scope>
    <source>
        <strain evidence="10 11">DSM 18577</strain>
    </source>
</reference>
<feature type="transmembrane region" description="Helical" evidence="9">
    <location>
        <begin position="15"/>
        <end position="36"/>
    </location>
</feature>
<dbReference type="CDD" id="cd06579">
    <property type="entry name" value="TM_PBP1_transp_AraH_like"/>
    <property type="match status" value="1"/>
</dbReference>
<gene>
    <name evidence="10" type="ORF">EV690_1138</name>
</gene>
<evidence type="ECO:0000256" key="2">
    <source>
        <dbReference type="ARBA" id="ARBA00007942"/>
    </source>
</evidence>
<organism evidence="10 11">
    <name type="scientific">Celerinatantimonas diazotrophica</name>
    <dbReference type="NCBI Taxonomy" id="412034"/>
    <lineage>
        <taxon>Bacteria</taxon>
        <taxon>Pseudomonadati</taxon>
        <taxon>Pseudomonadota</taxon>
        <taxon>Gammaproteobacteria</taxon>
        <taxon>Celerinatantimonadaceae</taxon>
        <taxon>Celerinatantimonas</taxon>
    </lineage>
</organism>
<comment type="similarity">
    <text evidence="2">Belongs to the binding-protein-dependent transport system permease family. AraH/RbsC subfamily.</text>
</comment>
<sequence>MANSITSNFFKRQEFFLAGLVIVLCIIISTVNKDFFSIDNVLDIISNYSMLGILACGLVIVLISGGIDISFPATTATCQYLMGIYMLHHNVGFISIFAVSIIVGIALGILNGLIIYYTKVPSIIITIATMNIFYGFLIYFSDGDWLYNFPDWFMNGINLIPVKVQGYTDYLITLPILSVVAVFLFSYIFMNKTRLGRQIFAVGSNAESAQRLGISIRKVYLYVYGYMGALSGIAAVSQAQIAQSVAPNSMFGYELTVLAAVVIGGASIQGGKGTILGTLLGVILIAVIDNGLTLLGVSSYWHSVITGLIIIISIIVTAMHNKKSRSLV</sequence>
<keyword evidence="7 9" id="KW-1133">Transmembrane helix</keyword>
<comment type="caution">
    <text evidence="10">The sequence shown here is derived from an EMBL/GenBank/DDBJ whole genome shotgun (WGS) entry which is preliminary data.</text>
</comment>
<keyword evidence="5" id="KW-0997">Cell inner membrane</keyword>
<evidence type="ECO:0000256" key="8">
    <source>
        <dbReference type="ARBA" id="ARBA00023136"/>
    </source>
</evidence>
<dbReference type="PANTHER" id="PTHR32196">
    <property type="entry name" value="ABC TRANSPORTER PERMEASE PROTEIN YPHD-RELATED-RELATED"/>
    <property type="match status" value="1"/>
</dbReference>
<feature type="transmembrane region" description="Helical" evidence="9">
    <location>
        <begin position="170"/>
        <end position="190"/>
    </location>
</feature>